<reference evidence="2" key="1">
    <citation type="submission" date="2020-04" db="EMBL/GenBank/DDBJ databases">
        <authorList>
            <person name="Chiriac C."/>
            <person name="Salcher M."/>
            <person name="Ghai R."/>
            <person name="Kavagutti S V."/>
        </authorList>
    </citation>
    <scope>NUCLEOTIDE SEQUENCE</scope>
</reference>
<evidence type="ECO:0000313" key="2">
    <source>
        <dbReference type="EMBL" id="CAB4134364.1"/>
    </source>
</evidence>
<dbReference type="EMBL" id="LR796216">
    <property type="protein sequence ID" value="CAB4127769.1"/>
    <property type="molecule type" value="Genomic_DNA"/>
</dbReference>
<proteinExistence type="predicted"/>
<accession>A0A6J5LIG4</accession>
<gene>
    <name evidence="2" type="ORF">UFOVP268_49</name>
    <name evidence="1" type="ORF">UFOVP97_31</name>
</gene>
<sequence>MNDEWELVDTYEPVEINSAQTNNNTINPMQMMQDFVEDEWEPVESFESHAPNTKEEESYPAAALRHATRLGSRLVEGIGGTPKALLDLIHAVPDPVGEFVNSIYPNDPLRKLGEGIESLAPSSEQIRESISSVLPEGYTEPQGGWEEFSDELVHEVPWIASALLSGGTAGLYAAGKSLVSAAAGFGIKKAGGGPLAQFVGRMATSFGADLFKHKRSGQSIKSFAEARKEVDYKKARGPARRIYFQGRPLEREAEKILKESSGKASGMHSSGQARVSKEAQSIIDLLNKGGTRIGQVKLSKAMDQKKSLNQLARSAPTTVAGQYEAQFYKRLAGIINKQINPLEKLHPEFGAPYRKAEDIVKIIGDLDEVGSEIHQTYQTISQLPFIHKQVKYLLKGAKWMFEREPSRAIWQFYKKDPKLFQEYANGLIKSAFEKDQEGILRNVYLLNRMITGV</sequence>
<protein>
    <submittedName>
        <fullName evidence="2">Uncharacterized protein</fullName>
    </submittedName>
</protein>
<organism evidence="2">
    <name type="scientific">uncultured Caudovirales phage</name>
    <dbReference type="NCBI Taxonomy" id="2100421"/>
    <lineage>
        <taxon>Viruses</taxon>
        <taxon>Duplodnaviria</taxon>
        <taxon>Heunggongvirae</taxon>
        <taxon>Uroviricota</taxon>
        <taxon>Caudoviricetes</taxon>
        <taxon>Peduoviridae</taxon>
        <taxon>Maltschvirus</taxon>
        <taxon>Maltschvirus maltsch</taxon>
    </lineage>
</organism>
<name>A0A6J5LIG4_9CAUD</name>
<dbReference type="EMBL" id="LR796286">
    <property type="protein sequence ID" value="CAB4134364.1"/>
    <property type="molecule type" value="Genomic_DNA"/>
</dbReference>
<evidence type="ECO:0000313" key="1">
    <source>
        <dbReference type="EMBL" id="CAB4127769.1"/>
    </source>
</evidence>